<comment type="caution">
    <text evidence="1">The sequence shown here is derived from an EMBL/GenBank/DDBJ whole genome shotgun (WGS) entry which is preliminary data.</text>
</comment>
<organism evidence="1 2">
    <name type="scientific">Pistacia integerrima</name>
    <dbReference type="NCBI Taxonomy" id="434235"/>
    <lineage>
        <taxon>Eukaryota</taxon>
        <taxon>Viridiplantae</taxon>
        <taxon>Streptophyta</taxon>
        <taxon>Embryophyta</taxon>
        <taxon>Tracheophyta</taxon>
        <taxon>Spermatophyta</taxon>
        <taxon>Magnoliopsida</taxon>
        <taxon>eudicotyledons</taxon>
        <taxon>Gunneridae</taxon>
        <taxon>Pentapetalae</taxon>
        <taxon>rosids</taxon>
        <taxon>malvids</taxon>
        <taxon>Sapindales</taxon>
        <taxon>Anacardiaceae</taxon>
        <taxon>Pistacia</taxon>
    </lineage>
</organism>
<evidence type="ECO:0000313" key="2">
    <source>
        <dbReference type="Proteomes" id="UP001163603"/>
    </source>
</evidence>
<dbReference type="Proteomes" id="UP001163603">
    <property type="component" value="Chromosome 3"/>
</dbReference>
<name>A0ACC0ZAZ2_9ROSI</name>
<proteinExistence type="predicted"/>
<protein>
    <submittedName>
        <fullName evidence="1">Uncharacterized protein</fullName>
    </submittedName>
</protein>
<accession>A0ACC0ZAZ2</accession>
<dbReference type="EMBL" id="CM047738">
    <property type="protein sequence ID" value="KAJ0047185.1"/>
    <property type="molecule type" value="Genomic_DNA"/>
</dbReference>
<sequence>MMLSASPSMVARSSLEEMLESLRRRDEAEKPKDLPPALPARPTSRARLPSARKSLPAGFKTEVEKGGECGMESVSERSESNLKEEGKRKEKDFGVKRNSFGSKKMRKEQKDVDSPYNGGVVVEEEKKNEAFEVNALKPGRNGELEWDDNIGYFIKKKLRVWCPLMNGKWESGKIESTLGDESFVSLSNGNVVKVSTVELLPANPDILDGVDDLRQLSYLNELSVLHNIWYRFSRDKIYSKAGPVLVAVNPFKDVKIYGNKVVTAYRQKVTDSPHVYAIADNAYNEMMGDGVNQSIIISGESGAGKTETAKFAMQYLAALGGGSDGIEHEVLQTNCILEAFGNAKTSRNDNSSRFGKLIEIHFSTLGKICGAKIQTCKMLQLINYCSGSLVYVIFLLEKSRVVQLAAGERSYHIFYQLCAGAPLLLKVIMLLIVDSVFGVSILMWDILKSIIFFYLGLLNCCFAERLNLKMACDYNYLNQSECLAIDGVDEAQNFHNLMCILLIFFLSLWFNFQFLQKALDMVQICKEDKENTFAMLAVVLWLGNISFQVIDNENHVEVLADEAVTSAARLMGCSAEALMLALSTHKIQAGKDGIAKKLTLQQAIDTRDALAKFIYGSLFDWLVEQINKSLELGKRQTGRSISILDIYGFESFKKNSFEQFCINYANERLQQHFNRHLFKLEQEEYELDGIDWTKVEFEDNEECLNLIEKKPLGILSLLDEESNFPKATDLTFANKLKQHLSLNSCFKGERGRAFGIQHYAGEVLYDTNGFLEKNRDPLHSDLIQLLSSCSCQLLKLFSKMPNQSHKSANFCSLDSKKQSVGTKFKGQLFKLMQQLENTKPHFIRCIKPNSKRLPGIYDEDLILQQLRCCGILEVVRISRSGYPSRMTHQEFAGRYGFLLSENHVSQDPLSISVAVLQQFNVLPEMYQVGYTKLYIRSGQVGVLEDRRKQVLQGVIGLQKLFRGRQARHYFHELKKGVITLQSFVRGENARVKYATLEKRCTASAPQILDEPLTTIIFLQSVIRGWLVRKHYVHNLKQSNLVNSKSKKRPCWKILEVKLLSLRFEINFGLLGTRYATRAGPALPSALAELRRRVLEAEATMGQKEEENAALREQLQQYETRWTEYEAKMKSMEEMWQKQMSSLQMSLAAARKSLAADNTVGEAGRETSSSPHFYDSEDATSMGSRTPGGTTPVKYSNANADGAGRGSNGGLTAVNNLVKEFEQRKQTFDDDAKALVEVKTTVPLPNVHPDAELRKLKARFEAWKKDYKTRLRETKVRLHKVANSEVRRTWWGKLSSKVS</sequence>
<evidence type="ECO:0000313" key="1">
    <source>
        <dbReference type="EMBL" id="KAJ0047185.1"/>
    </source>
</evidence>
<keyword evidence="2" id="KW-1185">Reference proteome</keyword>
<reference evidence="2" key="1">
    <citation type="journal article" date="2023" name="G3 (Bethesda)">
        <title>Genome assembly and association tests identify interacting loci associated with vigor, precocity, and sex in interspecific pistachio rootstocks.</title>
        <authorList>
            <person name="Palmer W."/>
            <person name="Jacygrad E."/>
            <person name="Sagayaradj S."/>
            <person name="Cavanaugh K."/>
            <person name="Han R."/>
            <person name="Bertier L."/>
            <person name="Beede B."/>
            <person name="Kafkas S."/>
            <person name="Golino D."/>
            <person name="Preece J."/>
            <person name="Michelmore R."/>
        </authorList>
    </citation>
    <scope>NUCLEOTIDE SEQUENCE [LARGE SCALE GENOMIC DNA]</scope>
</reference>
<gene>
    <name evidence="1" type="ORF">Pint_04426</name>
</gene>